<dbReference type="InterPro" id="IPR001387">
    <property type="entry name" value="Cro/C1-type_HTH"/>
</dbReference>
<gene>
    <name evidence="2" type="ORF">LA20249_01370</name>
</gene>
<protein>
    <recommendedName>
        <fullName evidence="1">HTH cro/C1-type domain-containing protein</fullName>
    </recommendedName>
</protein>
<dbReference type="SUPFAM" id="SSF47413">
    <property type="entry name" value="lambda repressor-like DNA-binding domains"/>
    <property type="match status" value="1"/>
</dbReference>
<keyword evidence="3" id="KW-1185">Reference proteome</keyword>
<feature type="domain" description="HTH cro/C1-type" evidence="1">
    <location>
        <begin position="8"/>
        <end position="61"/>
    </location>
</feature>
<name>A0A2K9HGW7_9LACO</name>
<dbReference type="PANTHER" id="PTHR37038">
    <property type="entry name" value="TRANSCRIPTIONAL REGULATOR-RELATED"/>
    <property type="match status" value="1"/>
</dbReference>
<dbReference type="AlphaFoldDB" id="A0A2K9HGW7"/>
<dbReference type="EMBL" id="CP018867">
    <property type="protein sequence ID" value="AUI70927.1"/>
    <property type="molecule type" value="Genomic_DNA"/>
</dbReference>
<accession>A0A2K9HGW7</accession>
<sequence length="278" mass="32562">MDNLGDILRETRISHQLSQIETSDNICSQSTLSEIENNKYNPSTQLLIDLCQRMSISFEEIILAQNFKVCRDIQLNKRISTLYNAHNYQDLNLFLVRKRVLADVQTDKHTQAYYFYLSLCALHLDHKLDHTKELIKLSLASSNNSRKQTTLTRLGNIILAYIYSKQNLRSSSIQQIKMALNNIENVKYEENLNIIYFVAALSYFQISRYKPALDMVRRGINFSQRNASAFMLINNFYLLAYIKKTVCERRLKIKHSNIHKYSNKKIRKLPATVFYKTV</sequence>
<dbReference type="STRING" id="1423720.FC67_GL001550"/>
<organism evidence="2 3">
    <name type="scientific">Companilactobacillus alimentarius DSM 20249</name>
    <dbReference type="NCBI Taxonomy" id="1423720"/>
    <lineage>
        <taxon>Bacteria</taxon>
        <taxon>Bacillati</taxon>
        <taxon>Bacillota</taxon>
        <taxon>Bacilli</taxon>
        <taxon>Lactobacillales</taxon>
        <taxon>Lactobacillaceae</taxon>
        <taxon>Companilactobacillus</taxon>
    </lineage>
</organism>
<dbReference type="RefSeq" id="WP_057739245.1">
    <property type="nucleotide sequence ID" value="NZ_AZDQ01000043.1"/>
</dbReference>
<dbReference type="InterPro" id="IPR010982">
    <property type="entry name" value="Lambda_DNA-bd_dom_sf"/>
</dbReference>
<dbReference type="InterPro" id="IPR011990">
    <property type="entry name" value="TPR-like_helical_dom_sf"/>
</dbReference>
<dbReference type="PANTHER" id="PTHR37038:SF14">
    <property type="entry name" value="TRANSCRIPTIONAL ACTIVATOR"/>
    <property type="match status" value="1"/>
</dbReference>
<reference evidence="2 3" key="1">
    <citation type="submission" date="2016-12" db="EMBL/GenBank/DDBJ databases">
        <title>The whole genome sequencing and assembly of Lactobacillus alimentarius DSM 20249T strain.</title>
        <authorList>
            <person name="Lee Y.-J."/>
            <person name="Yi H."/>
            <person name="Bahn Y.-S."/>
            <person name="Kim J.F."/>
            <person name="Lee D.-W."/>
        </authorList>
    </citation>
    <scope>NUCLEOTIDE SEQUENCE [LARGE SCALE GENOMIC DNA]</scope>
    <source>
        <strain evidence="2 3">DSM 20249</strain>
    </source>
</reference>
<dbReference type="Proteomes" id="UP000234653">
    <property type="component" value="Chromosome"/>
</dbReference>
<dbReference type="SMART" id="SM00530">
    <property type="entry name" value="HTH_XRE"/>
    <property type="match status" value="1"/>
</dbReference>
<proteinExistence type="predicted"/>
<dbReference type="OrthoDB" id="1150409at2"/>
<dbReference type="GO" id="GO:0003677">
    <property type="term" value="F:DNA binding"/>
    <property type="evidence" value="ECO:0007669"/>
    <property type="project" value="InterPro"/>
</dbReference>
<dbReference type="Pfam" id="PF01381">
    <property type="entry name" value="HTH_3"/>
    <property type="match status" value="1"/>
</dbReference>
<dbReference type="CDD" id="cd00093">
    <property type="entry name" value="HTH_XRE"/>
    <property type="match status" value="1"/>
</dbReference>
<evidence type="ECO:0000313" key="3">
    <source>
        <dbReference type="Proteomes" id="UP000234653"/>
    </source>
</evidence>
<dbReference type="InterPro" id="IPR053163">
    <property type="entry name" value="HTH-type_regulator_Rgg"/>
</dbReference>
<dbReference type="KEGG" id="lali:LA20249_01370"/>
<dbReference type="Gene3D" id="1.25.40.10">
    <property type="entry name" value="Tetratricopeptide repeat domain"/>
    <property type="match status" value="1"/>
</dbReference>
<dbReference type="PROSITE" id="PS50943">
    <property type="entry name" value="HTH_CROC1"/>
    <property type="match status" value="1"/>
</dbReference>
<evidence type="ECO:0000313" key="2">
    <source>
        <dbReference type="EMBL" id="AUI70927.1"/>
    </source>
</evidence>
<evidence type="ECO:0000259" key="1">
    <source>
        <dbReference type="PROSITE" id="PS50943"/>
    </source>
</evidence>